<feature type="domain" description="Thioredoxin" evidence="5">
    <location>
        <begin position="49"/>
        <end position="179"/>
    </location>
</feature>
<dbReference type="STRING" id="1184267.A11Q_1885"/>
<evidence type="ECO:0000313" key="7">
    <source>
        <dbReference type="Proteomes" id="UP000012040"/>
    </source>
</evidence>
<dbReference type="AlphaFoldDB" id="M4VDJ3"/>
<keyword evidence="4" id="KW-0676">Redox-active center</keyword>
<evidence type="ECO:0000256" key="2">
    <source>
        <dbReference type="ARBA" id="ARBA00022748"/>
    </source>
</evidence>
<evidence type="ECO:0000256" key="3">
    <source>
        <dbReference type="ARBA" id="ARBA00023157"/>
    </source>
</evidence>
<evidence type="ECO:0000256" key="1">
    <source>
        <dbReference type="ARBA" id="ARBA00004196"/>
    </source>
</evidence>
<proteinExistence type="predicted"/>
<protein>
    <submittedName>
        <fullName evidence="6">Thiol:disulfide interchange protein tlpA</fullName>
    </submittedName>
</protein>
<dbReference type="PANTHER" id="PTHR42852:SF6">
    <property type="entry name" value="THIOL:DISULFIDE INTERCHANGE PROTEIN DSBE"/>
    <property type="match status" value="1"/>
</dbReference>
<evidence type="ECO:0000313" key="6">
    <source>
        <dbReference type="EMBL" id="AGH96101.1"/>
    </source>
</evidence>
<dbReference type="InterPro" id="IPR036249">
    <property type="entry name" value="Thioredoxin-like_sf"/>
</dbReference>
<sequence length="185" mass="21138">MKLNMKLKITLVFVVLAIAFTYAVFKGNYFSFSFAPKRPVAVTEELSPEQLFDGLKAAVVRDYKGAPLLLADDLFMPQKPVVVHLWASWCGPCVNEVPELIEFAHKNPEVTFIVVSLDEESEDIAKFMKSFPEFDSNRFIRVWDKDNALAKFINADRLPMSAVVRSDRARVQMIKSVVDWNNFEL</sequence>
<evidence type="ECO:0000256" key="4">
    <source>
        <dbReference type="ARBA" id="ARBA00023284"/>
    </source>
</evidence>
<dbReference type="PROSITE" id="PS51352">
    <property type="entry name" value="THIOREDOXIN_2"/>
    <property type="match status" value="1"/>
</dbReference>
<dbReference type="CDD" id="cd02966">
    <property type="entry name" value="TlpA_like_family"/>
    <property type="match status" value="1"/>
</dbReference>
<gene>
    <name evidence="6" type="ORF">A11Q_1885</name>
</gene>
<keyword evidence="2" id="KW-0201">Cytochrome c-type biogenesis</keyword>
<dbReference type="EMBL" id="CP003537">
    <property type="protein sequence ID" value="AGH96101.1"/>
    <property type="molecule type" value="Genomic_DNA"/>
</dbReference>
<evidence type="ECO:0000259" key="5">
    <source>
        <dbReference type="PROSITE" id="PS51352"/>
    </source>
</evidence>
<dbReference type="PROSITE" id="PS00194">
    <property type="entry name" value="THIOREDOXIN_1"/>
    <property type="match status" value="1"/>
</dbReference>
<dbReference type="Pfam" id="PF13905">
    <property type="entry name" value="Thioredoxin_8"/>
    <property type="match status" value="1"/>
</dbReference>
<dbReference type="eggNOG" id="COG0526">
    <property type="taxonomic scope" value="Bacteria"/>
</dbReference>
<keyword evidence="3" id="KW-1015">Disulfide bond</keyword>
<dbReference type="InterPro" id="IPR050553">
    <property type="entry name" value="Thioredoxin_ResA/DsbE_sf"/>
</dbReference>
<dbReference type="Proteomes" id="UP000012040">
    <property type="component" value="Chromosome"/>
</dbReference>
<dbReference type="PANTHER" id="PTHR42852">
    <property type="entry name" value="THIOL:DISULFIDE INTERCHANGE PROTEIN DSBE"/>
    <property type="match status" value="1"/>
</dbReference>
<dbReference type="SUPFAM" id="SSF52833">
    <property type="entry name" value="Thioredoxin-like"/>
    <property type="match status" value="1"/>
</dbReference>
<dbReference type="InterPro" id="IPR017937">
    <property type="entry name" value="Thioredoxin_CS"/>
</dbReference>
<dbReference type="InterPro" id="IPR013766">
    <property type="entry name" value="Thioredoxin_domain"/>
</dbReference>
<dbReference type="Gene3D" id="3.40.30.10">
    <property type="entry name" value="Glutaredoxin"/>
    <property type="match status" value="1"/>
</dbReference>
<dbReference type="GO" id="GO:0030313">
    <property type="term" value="C:cell envelope"/>
    <property type="evidence" value="ECO:0007669"/>
    <property type="project" value="UniProtKB-SubCell"/>
</dbReference>
<reference evidence="6 7" key="1">
    <citation type="journal article" date="2013" name="ISME J.">
        <title>By their genes ye shall know them: genomic signatures of predatory bacteria.</title>
        <authorList>
            <person name="Pasternak Z."/>
            <person name="Pietrokovski S."/>
            <person name="Rotem O."/>
            <person name="Gophna U."/>
            <person name="Lurie-Weinberger M.N."/>
            <person name="Jurkevitch E."/>
        </authorList>
    </citation>
    <scope>NUCLEOTIDE SEQUENCE [LARGE SCALE GENOMIC DNA]</scope>
    <source>
        <strain evidence="6 7">JSS</strain>
    </source>
</reference>
<dbReference type="PATRIC" id="fig|1184267.3.peg.1908"/>
<organism evidence="6 7">
    <name type="scientific">Pseudobdellovibrio exovorus JSS</name>
    <dbReference type="NCBI Taxonomy" id="1184267"/>
    <lineage>
        <taxon>Bacteria</taxon>
        <taxon>Pseudomonadati</taxon>
        <taxon>Bdellovibrionota</taxon>
        <taxon>Bdellovibrionia</taxon>
        <taxon>Bdellovibrionales</taxon>
        <taxon>Pseudobdellovibrionaceae</taxon>
        <taxon>Pseudobdellovibrio</taxon>
    </lineage>
</organism>
<keyword evidence="7" id="KW-1185">Reference proteome</keyword>
<dbReference type="KEGG" id="bex:A11Q_1885"/>
<name>M4VDJ3_9BACT</name>
<accession>M4VDJ3</accession>
<comment type="subcellular location">
    <subcellularLocation>
        <location evidence="1">Cell envelope</location>
    </subcellularLocation>
</comment>
<dbReference type="InterPro" id="IPR012336">
    <property type="entry name" value="Thioredoxin-like_fold"/>
</dbReference>
<dbReference type="GO" id="GO:0017004">
    <property type="term" value="P:cytochrome complex assembly"/>
    <property type="evidence" value="ECO:0007669"/>
    <property type="project" value="UniProtKB-KW"/>
</dbReference>
<dbReference type="HOGENOM" id="CLU_1458586_0_0_7"/>